<dbReference type="Pfam" id="PF11751">
    <property type="entry name" value="PorP_SprF"/>
    <property type="match status" value="1"/>
</dbReference>
<comment type="caution">
    <text evidence="3">The sequence shown here is derived from an EMBL/GenBank/DDBJ whole genome shotgun (WGS) entry which is preliminary data.</text>
</comment>
<dbReference type="Proteomes" id="UP000198940">
    <property type="component" value="Unassembled WGS sequence"/>
</dbReference>
<accession>A0A1M6SC74</accession>
<feature type="chain" id="PRO_5009920837" evidence="1">
    <location>
        <begin position="22"/>
        <end position="305"/>
    </location>
</feature>
<reference evidence="3 4" key="1">
    <citation type="submission" date="2016-11" db="EMBL/GenBank/DDBJ databases">
        <authorList>
            <person name="Varghese N."/>
            <person name="Submissions S."/>
        </authorList>
    </citation>
    <scope>NUCLEOTIDE SEQUENCE [LARGE SCALE GENOMIC DNA]</scope>
    <source>
        <strain evidence="3 4">CGMCC 1.12174</strain>
        <strain evidence="2 5">DSM 26351</strain>
    </source>
</reference>
<sequence>MKIKIVIVVVFLAGLNLKVQAQQDIQYTQYMYNTVAINPAYAGSRGMLSFNALYRSQWTGLDGAPETINFTGHSPLKMRGVGVGLSLASDKIGPATESLAAADFSYTIHMSYRTKLSFGLKAGLHSLGIDSDRFDPDQQNDPYIYNQDNRIAPLIGAGIYLHSDAWYVGLSSPDLLETDHYDDVSVSIAREKMHLYLMGGYVFDLNPQLKFKPATLVKAVAGAPLAVDLSANFLFHEKLTLGAAYRIDAAVSALVGLQVFDWMMIGYAHDRDTSGIGNYNNGSHEVFFRFELNSRSQGSVHPRFF</sequence>
<evidence type="ECO:0000313" key="2">
    <source>
        <dbReference type="EMBL" id="SFB79902.1"/>
    </source>
</evidence>
<evidence type="ECO:0000256" key="1">
    <source>
        <dbReference type="SAM" id="SignalP"/>
    </source>
</evidence>
<dbReference type="NCBIfam" id="TIGR03519">
    <property type="entry name" value="T9SS_PorP_fam"/>
    <property type="match status" value="1"/>
</dbReference>
<dbReference type="EMBL" id="FRAT01000002">
    <property type="protein sequence ID" value="SHK42353.1"/>
    <property type="molecule type" value="Genomic_DNA"/>
</dbReference>
<evidence type="ECO:0000313" key="4">
    <source>
        <dbReference type="Proteomes" id="UP000184031"/>
    </source>
</evidence>
<dbReference type="STRING" id="1055723.SAMN05216293_1077"/>
<protein>
    <submittedName>
        <fullName evidence="3">Type IX secretion system membrane protein, PorP/SprF family</fullName>
    </submittedName>
</protein>
<keyword evidence="5" id="KW-1185">Reference proteome</keyword>
<dbReference type="AlphaFoldDB" id="A0A1M6SC74"/>
<dbReference type="EMBL" id="FOKU01000002">
    <property type="protein sequence ID" value="SFB79902.1"/>
    <property type="molecule type" value="Genomic_DNA"/>
</dbReference>
<dbReference type="OrthoDB" id="1114455at2"/>
<keyword evidence="1" id="KW-0732">Signal</keyword>
<feature type="signal peptide" evidence="1">
    <location>
        <begin position="1"/>
        <end position="21"/>
    </location>
</feature>
<name>A0A1M6SC74_9FLAO</name>
<evidence type="ECO:0000313" key="3">
    <source>
        <dbReference type="EMBL" id="SHK42353.1"/>
    </source>
</evidence>
<organism evidence="3 4">
    <name type="scientific">Flagellimonas taeanensis</name>
    <dbReference type="NCBI Taxonomy" id="1005926"/>
    <lineage>
        <taxon>Bacteria</taxon>
        <taxon>Pseudomonadati</taxon>
        <taxon>Bacteroidota</taxon>
        <taxon>Flavobacteriia</taxon>
        <taxon>Flavobacteriales</taxon>
        <taxon>Flavobacteriaceae</taxon>
        <taxon>Flagellimonas</taxon>
    </lineage>
</organism>
<gene>
    <name evidence="2" type="ORF">SAMN04487891_102398</name>
    <name evidence="3" type="ORF">SAMN05216293_1077</name>
</gene>
<dbReference type="RefSeq" id="WP_072877672.1">
    <property type="nucleotide sequence ID" value="NZ_FOKU01000002.1"/>
</dbReference>
<dbReference type="Proteomes" id="UP000184031">
    <property type="component" value="Unassembled WGS sequence"/>
</dbReference>
<proteinExistence type="predicted"/>
<evidence type="ECO:0000313" key="5">
    <source>
        <dbReference type="Proteomes" id="UP000198940"/>
    </source>
</evidence>
<dbReference type="InterPro" id="IPR019861">
    <property type="entry name" value="PorP/SprF_Bacteroidetes"/>
</dbReference>